<protein>
    <submittedName>
        <fullName evidence="1">Uncharacterized protein</fullName>
    </submittedName>
</protein>
<reference evidence="1" key="1">
    <citation type="submission" date="2020-08" db="EMBL/GenBank/DDBJ databases">
        <title>Plant Genome Project.</title>
        <authorList>
            <person name="Zhang R.-G."/>
        </authorList>
    </citation>
    <scope>NUCLEOTIDE SEQUENCE</scope>
    <source>
        <strain evidence="1">WSP0</strain>
        <tissue evidence="1">Leaf</tissue>
    </source>
</reference>
<dbReference type="EMBL" id="JACTNZ010000002">
    <property type="protein sequence ID" value="KAG5560539.1"/>
    <property type="molecule type" value="Genomic_DNA"/>
</dbReference>
<keyword evidence="2" id="KW-1185">Reference proteome</keyword>
<evidence type="ECO:0000313" key="2">
    <source>
        <dbReference type="Proteomes" id="UP000823749"/>
    </source>
</evidence>
<gene>
    <name evidence="1" type="ORF">RHGRI_003756</name>
</gene>
<organism evidence="1 2">
    <name type="scientific">Rhododendron griersonianum</name>
    <dbReference type="NCBI Taxonomy" id="479676"/>
    <lineage>
        <taxon>Eukaryota</taxon>
        <taxon>Viridiplantae</taxon>
        <taxon>Streptophyta</taxon>
        <taxon>Embryophyta</taxon>
        <taxon>Tracheophyta</taxon>
        <taxon>Spermatophyta</taxon>
        <taxon>Magnoliopsida</taxon>
        <taxon>eudicotyledons</taxon>
        <taxon>Gunneridae</taxon>
        <taxon>Pentapetalae</taxon>
        <taxon>asterids</taxon>
        <taxon>Ericales</taxon>
        <taxon>Ericaceae</taxon>
        <taxon>Ericoideae</taxon>
        <taxon>Rhodoreae</taxon>
        <taxon>Rhododendron</taxon>
    </lineage>
</organism>
<comment type="caution">
    <text evidence="1">The sequence shown here is derived from an EMBL/GenBank/DDBJ whole genome shotgun (WGS) entry which is preliminary data.</text>
</comment>
<dbReference type="AlphaFoldDB" id="A0AAV6L7C7"/>
<sequence length="64" mass="7002">MTGTLVTMPFLSTQTQTLVQSKFKITEDPSFTIWALTRGFSLSIVVSAVFPWAPTSSGHELLPT</sequence>
<accession>A0AAV6L7C7</accession>
<name>A0AAV6L7C7_9ERIC</name>
<dbReference type="Proteomes" id="UP000823749">
    <property type="component" value="Chromosome 2"/>
</dbReference>
<proteinExistence type="predicted"/>
<evidence type="ECO:0000313" key="1">
    <source>
        <dbReference type="EMBL" id="KAG5560539.1"/>
    </source>
</evidence>